<feature type="transmembrane region" description="Helical" evidence="7">
    <location>
        <begin position="7"/>
        <end position="26"/>
    </location>
</feature>
<evidence type="ECO:0000256" key="5">
    <source>
        <dbReference type="ARBA" id="ARBA00022989"/>
    </source>
</evidence>
<dbReference type="Gene3D" id="1.20.1250.20">
    <property type="entry name" value="MFS general substrate transporter like domains"/>
    <property type="match status" value="1"/>
</dbReference>
<evidence type="ECO:0000256" key="3">
    <source>
        <dbReference type="ARBA" id="ARBA00022475"/>
    </source>
</evidence>
<evidence type="ECO:0000256" key="6">
    <source>
        <dbReference type="ARBA" id="ARBA00023136"/>
    </source>
</evidence>
<dbReference type="SUPFAM" id="SSF103473">
    <property type="entry name" value="MFS general substrate transporter"/>
    <property type="match status" value="1"/>
</dbReference>
<evidence type="ECO:0000256" key="4">
    <source>
        <dbReference type="ARBA" id="ARBA00022692"/>
    </source>
</evidence>
<feature type="transmembrane region" description="Helical" evidence="7">
    <location>
        <begin position="74"/>
        <end position="94"/>
    </location>
</feature>
<feature type="non-terminal residue" evidence="8">
    <location>
        <position position="97"/>
    </location>
</feature>
<comment type="subcellular location">
    <subcellularLocation>
        <location evidence="1">Cell membrane</location>
        <topology evidence="1">Multi-pass membrane protein</topology>
    </subcellularLocation>
</comment>
<keyword evidence="3" id="KW-1003">Cell membrane</keyword>
<evidence type="ECO:0000256" key="1">
    <source>
        <dbReference type="ARBA" id="ARBA00004651"/>
    </source>
</evidence>
<dbReference type="Proteomes" id="UP001519887">
    <property type="component" value="Unassembled WGS sequence"/>
</dbReference>
<evidence type="ECO:0000256" key="2">
    <source>
        <dbReference type="ARBA" id="ARBA00022448"/>
    </source>
</evidence>
<dbReference type="EMBL" id="JAHZIK010001059">
    <property type="protein sequence ID" value="MBW7458073.1"/>
    <property type="molecule type" value="Genomic_DNA"/>
</dbReference>
<reference evidence="8 9" key="1">
    <citation type="submission" date="2021-07" db="EMBL/GenBank/DDBJ databases">
        <title>Paenibacillus radiodurans sp. nov., isolated from the southeastern edge of Tengger Desert.</title>
        <authorList>
            <person name="Zhang G."/>
        </authorList>
    </citation>
    <scope>NUCLEOTIDE SEQUENCE [LARGE SCALE GENOMIC DNA]</scope>
    <source>
        <strain evidence="8 9">CCM 7311</strain>
    </source>
</reference>
<keyword evidence="9" id="KW-1185">Reference proteome</keyword>
<keyword evidence="4 7" id="KW-0812">Transmembrane</keyword>
<sequence>MQKTAAIAYLSVFISAVLYWLGYSMIRPVMSLYFSDQGYQAAAIGVFMALNSVLPILFAMPVGSWIDKIGTRRAVLYGSIISLASGAAFIVGGGRGM</sequence>
<dbReference type="InterPro" id="IPR050171">
    <property type="entry name" value="MFS_Transporters"/>
</dbReference>
<organism evidence="8 9">
    <name type="scientific">Paenibacillus sepulcri</name>
    <dbReference type="NCBI Taxonomy" id="359917"/>
    <lineage>
        <taxon>Bacteria</taxon>
        <taxon>Bacillati</taxon>
        <taxon>Bacillota</taxon>
        <taxon>Bacilli</taxon>
        <taxon>Bacillales</taxon>
        <taxon>Paenibacillaceae</taxon>
        <taxon>Paenibacillus</taxon>
    </lineage>
</organism>
<dbReference type="PANTHER" id="PTHR23517">
    <property type="entry name" value="RESISTANCE PROTEIN MDTM, PUTATIVE-RELATED-RELATED"/>
    <property type="match status" value="1"/>
</dbReference>
<evidence type="ECO:0000313" key="9">
    <source>
        <dbReference type="Proteomes" id="UP001519887"/>
    </source>
</evidence>
<keyword evidence="5 7" id="KW-1133">Transmembrane helix</keyword>
<name>A0ABS7CAY1_9BACL</name>
<dbReference type="InterPro" id="IPR011701">
    <property type="entry name" value="MFS"/>
</dbReference>
<evidence type="ECO:0000256" key="7">
    <source>
        <dbReference type="SAM" id="Phobius"/>
    </source>
</evidence>
<evidence type="ECO:0000313" key="8">
    <source>
        <dbReference type="EMBL" id="MBW7458073.1"/>
    </source>
</evidence>
<keyword evidence="2" id="KW-0813">Transport</keyword>
<gene>
    <name evidence="8" type="ORF">K0U00_28925</name>
</gene>
<feature type="transmembrane region" description="Helical" evidence="7">
    <location>
        <begin position="38"/>
        <end position="62"/>
    </location>
</feature>
<accession>A0ABS7CAY1</accession>
<protein>
    <submittedName>
        <fullName evidence="8">MFS transporter</fullName>
    </submittedName>
</protein>
<dbReference type="InterPro" id="IPR036259">
    <property type="entry name" value="MFS_trans_sf"/>
</dbReference>
<comment type="caution">
    <text evidence="8">The sequence shown here is derived from an EMBL/GenBank/DDBJ whole genome shotgun (WGS) entry which is preliminary data.</text>
</comment>
<dbReference type="Pfam" id="PF07690">
    <property type="entry name" value="MFS_1"/>
    <property type="match status" value="1"/>
</dbReference>
<keyword evidence="6 7" id="KW-0472">Membrane</keyword>
<proteinExistence type="predicted"/>